<comment type="caution">
    <text evidence="1">The sequence shown here is derived from an EMBL/GenBank/DDBJ whole genome shotgun (WGS) entry which is preliminary data.</text>
</comment>
<organism evidence="1">
    <name type="scientific">bioreactor metagenome</name>
    <dbReference type="NCBI Taxonomy" id="1076179"/>
    <lineage>
        <taxon>unclassified sequences</taxon>
        <taxon>metagenomes</taxon>
        <taxon>ecological metagenomes</taxon>
    </lineage>
</organism>
<protein>
    <submittedName>
        <fullName evidence="1">Uncharacterized protein</fullName>
    </submittedName>
</protein>
<sequence>MPDARVHDVPLARCALAKAAGRGRRFQAAITAQIAHQIRPEAAAGALCLQQFLLAGVQRAPAEWHAARAIVGEDQALLHVAARIKLICRAALGLCGAIADRAPLRVGHWRVCGEWQQVGEHLARPMAGFIRGDIYRVAAVAGVAADDLPVARDDAADDAIHGALEGVERAARVEVPAARVQRRMPQVLPHGIHARKGIAPGLRAKQPAFVVGLGAGATTEVHDEVRHVLPRCGIVLRVPVGGERQLAHGVGVGFVVAHCVVRAHAVGHGGLQVGCPILPRQGGRRGLPGRALVDPRGRVGGGVEHHAVRQARDGAGRAGNLRRCAECAVGQQQVVGTAAGLLALRALCHAGRIQPGAFRIGLHQVGARVVQQGECGLSFAGLETIDPLEEVAARRHLCAPDGRTAQGGHAIGMQASGGERATLARQAGAAARGLKGQPDGVVGQSLGCK</sequence>
<reference evidence="1" key="1">
    <citation type="submission" date="2019-08" db="EMBL/GenBank/DDBJ databases">
        <authorList>
            <person name="Kucharzyk K."/>
            <person name="Murdoch R.W."/>
            <person name="Higgins S."/>
            <person name="Loffler F."/>
        </authorList>
    </citation>
    <scope>NUCLEOTIDE SEQUENCE</scope>
</reference>
<evidence type="ECO:0000313" key="1">
    <source>
        <dbReference type="EMBL" id="MPM60364.1"/>
    </source>
</evidence>
<gene>
    <name evidence="1" type="ORF">SDC9_107215</name>
</gene>
<proteinExistence type="predicted"/>
<name>A0A645BF76_9ZZZZ</name>
<dbReference type="AlphaFoldDB" id="A0A645BF76"/>
<dbReference type="EMBL" id="VSSQ01017764">
    <property type="protein sequence ID" value="MPM60364.1"/>
    <property type="molecule type" value="Genomic_DNA"/>
</dbReference>
<accession>A0A645BF76</accession>